<dbReference type="EMBL" id="CP045644">
    <property type="protein sequence ID" value="QFZ83583.1"/>
    <property type="molecule type" value="Genomic_DNA"/>
</dbReference>
<feature type="region of interest" description="Disordered" evidence="1">
    <location>
        <begin position="192"/>
        <end position="211"/>
    </location>
</feature>
<dbReference type="Proteomes" id="UP000326780">
    <property type="component" value="Chromosome"/>
</dbReference>
<protein>
    <submittedName>
        <fullName evidence="2">DUF11 domain-containing protein</fullName>
    </submittedName>
</protein>
<accession>A0A5Q0M226</accession>
<name>A0A5Q0M226_VARPD</name>
<evidence type="ECO:0000313" key="3">
    <source>
        <dbReference type="Proteomes" id="UP000326780"/>
    </source>
</evidence>
<feature type="compositionally biased region" description="Low complexity" evidence="1">
    <location>
        <begin position="193"/>
        <end position="203"/>
    </location>
</feature>
<proteinExistence type="predicted"/>
<reference evidence="2 3" key="1">
    <citation type="submission" date="2019-10" db="EMBL/GenBank/DDBJ databases">
        <title>Complete genome sequence of Variovorax paradoxus 5C-2.</title>
        <authorList>
            <person name="Gogoleva N.E."/>
            <person name="Balkin A.S."/>
        </authorList>
    </citation>
    <scope>NUCLEOTIDE SEQUENCE [LARGE SCALE GENOMIC DNA]</scope>
    <source>
        <strain evidence="2 3">5C-2</strain>
    </source>
</reference>
<dbReference type="AlphaFoldDB" id="A0A5Q0M226"/>
<dbReference type="RefSeq" id="WP_153282293.1">
    <property type="nucleotide sequence ID" value="NZ_CP045644.1"/>
</dbReference>
<evidence type="ECO:0000256" key="1">
    <source>
        <dbReference type="SAM" id="MobiDB-lite"/>
    </source>
</evidence>
<dbReference type="InterPro" id="IPR047589">
    <property type="entry name" value="DUF11_rpt"/>
</dbReference>
<gene>
    <name evidence="2" type="ORF">GFK26_12870</name>
</gene>
<dbReference type="NCBIfam" id="TIGR01451">
    <property type="entry name" value="B_ant_repeat"/>
    <property type="match status" value="1"/>
</dbReference>
<organism evidence="2 3">
    <name type="scientific">Variovorax paradoxus</name>
    <dbReference type="NCBI Taxonomy" id="34073"/>
    <lineage>
        <taxon>Bacteria</taxon>
        <taxon>Pseudomonadati</taxon>
        <taxon>Pseudomonadota</taxon>
        <taxon>Betaproteobacteria</taxon>
        <taxon>Burkholderiales</taxon>
        <taxon>Comamonadaceae</taxon>
        <taxon>Variovorax</taxon>
    </lineage>
</organism>
<evidence type="ECO:0000313" key="2">
    <source>
        <dbReference type="EMBL" id="QFZ83583.1"/>
    </source>
</evidence>
<sequence>MSRLKSSPSTFFAIPIFQVAFRLGGGAAVLAVLGIAGAAVAQPAATAAPTEAAQKKTVAVVLTQAKVVKDAQGKEQLVAADSVKPGDVLEYTATYTNHTGKAVTGLVANLPIPEGLEYLPKTAKPGATLVKAATKDGAFAAEPLARVVNGKSEPVPYSEYRSLRWTLGQLPANGVTAVTARAKVETVVPPAPAAATATPAPAADKVARKTP</sequence>